<reference evidence="2" key="1">
    <citation type="submission" date="2020-02" db="EMBL/GenBank/DDBJ databases">
        <authorList>
            <person name="Meier V. D."/>
        </authorList>
    </citation>
    <scope>NUCLEOTIDE SEQUENCE</scope>
    <source>
        <strain evidence="2">AVDCRST_MAG45</strain>
    </source>
</reference>
<dbReference type="GO" id="GO:0016020">
    <property type="term" value="C:membrane"/>
    <property type="evidence" value="ECO:0007669"/>
    <property type="project" value="TreeGrafter"/>
</dbReference>
<evidence type="ECO:0000313" key="2">
    <source>
        <dbReference type="EMBL" id="CAA9478861.1"/>
    </source>
</evidence>
<dbReference type="GO" id="GO:0003824">
    <property type="term" value="F:catalytic activity"/>
    <property type="evidence" value="ECO:0007669"/>
    <property type="project" value="UniProtKB-ARBA"/>
</dbReference>
<accession>A0A6J4RYZ4</accession>
<dbReference type="SUPFAM" id="SSF53474">
    <property type="entry name" value="alpha/beta-Hydrolases"/>
    <property type="match status" value="1"/>
</dbReference>
<dbReference type="EMBL" id="CADCVU010000002">
    <property type="protein sequence ID" value="CAA9478861.1"/>
    <property type="molecule type" value="Genomic_DNA"/>
</dbReference>
<protein>
    <recommendedName>
        <fullName evidence="1">AB hydrolase-1 domain-containing protein</fullName>
    </recommendedName>
</protein>
<dbReference type="PANTHER" id="PTHR43798">
    <property type="entry name" value="MONOACYLGLYCEROL LIPASE"/>
    <property type="match status" value="1"/>
</dbReference>
<dbReference type="InterPro" id="IPR050266">
    <property type="entry name" value="AB_hydrolase_sf"/>
</dbReference>
<organism evidence="2">
    <name type="scientific">uncultured Solirubrobacterales bacterium</name>
    <dbReference type="NCBI Taxonomy" id="768556"/>
    <lineage>
        <taxon>Bacteria</taxon>
        <taxon>Bacillati</taxon>
        <taxon>Actinomycetota</taxon>
        <taxon>Thermoleophilia</taxon>
        <taxon>Solirubrobacterales</taxon>
        <taxon>environmental samples</taxon>
    </lineage>
</organism>
<evidence type="ECO:0000259" key="1">
    <source>
        <dbReference type="Pfam" id="PF00561"/>
    </source>
</evidence>
<dbReference type="AlphaFoldDB" id="A0A6J4RYZ4"/>
<proteinExistence type="predicted"/>
<gene>
    <name evidence="2" type="ORF">AVDCRST_MAG45-24</name>
</gene>
<dbReference type="InterPro" id="IPR029058">
    <property type="entry name" value="AB_hydrolase_fold"/>
</dbReference>
<dbReference type="PRINTS" id="PR00111">
    <property type="entry name" value="ABHYDROLASE"/>
</dbReference>
<dbReference type="InterPro" id="IPR000073">
    <property type="entry name" value="AB_hydrolase_1"/>
</dbReference>
<name>A0A6J4RYZ4_9ACTN</name>
<feature type="domain" description="AB hydrolase-1" evidence="1">
    <location>
        <begin position="30"/>
        <end position="191"/>
    </location>
</feature>
<dbReference type="Pfam" id="PF00561">
    <property type="entry name" value="Abhydrolase_1"/>
    <property type="match status" value="1"/>
</dbReference>
<dbReference type="Gene3D" id="3.40.50.1820">
    <property type="entry name" value="alpha/beta hydrolase"/>
    <property type="match status" value="1"/>
</dbReference>
<dbReference type="PANTHER" id="PTHR43798:SF33">
    <property type="entry name" value="HYDROLASE, PUTATIVE (AFU_ORTHOLOGUE AFUA_2G14860)-RELATED"/>
    <property type="match status" value="1"/>
</dbReference>
<sequence>MNDDARPNPFEVPIPGSGALAGEISGGGHTVVLLHGLTATRRYVLQGSRGLERRGHRVVTYDARGHGESSPAPSSEAYEYADLIADLERLLDDLELERCVLAGSSMGAATALAFALASPARVDALVQITPASRGGPSADSDELARWDRLAAGLRSRGVEGFLAAYDPPVADRWREAVMTATRQRLGAHRDLGAVADAVEVVPRSTAFDGGLEALRSLEHPVLIVGSRDESDPGHPLEVAEAYVEALPRAELAVEDEGDSPLAWQGARLSRTIAEFLARCLPQEGAEAPS</sequence>